<dbReference type="SMART" id="SM00741">
    <property type="entry name" value="SapB"/>
    <property type="match status" value="1"/>
</dbReference>
<feature type="domain" description="Saposin B-type" evidence="3">
    <location>
        <begin position="32"/>
        <end position="109"/>
    </location>
</feature>
<dbReference type="InterPro" id="IPR011001">
    <property type="entry name" value="Saposin-like"/>
</dbReference>
<keyword evidence="2" id="KW-0732">Signal</keyword>
<dbReference type="Proteomes" id="UP001152795">
    <property type="component" value="Unassembled WGS sequence"/>
</dbReference>
<dbReference type="Pfam" id="PF00657">
    <property type="entry name" value="Lipase_GDSL"/>
    <property type="match status" value="1"/>
</dbReference>
<dbReference type="GO" id="GO:0005509">
    <property type="term" value="F:calcium ion binding"/>
    <property type="evidence" value="ECO:0007669"/>
    <property type="project" value="TreeGrafter"/>
</dbReference>
<reference evidence="5" key="1">
    <citation type="submission" date="2020-04" db="EMBL/GenBank/DDBJ databases">
        <authorList>
            <person name="Alioto T."/>
            <person name="Alioto T."/>
            <person name="Gomez Garrido J."/>
        </authorList>
    </citation>
    <scope>NUCLEOTIDE SEQUENCE</scope>
    <source>
        <strain evidence="5">A484AB</strain>
    </source>
</reference>
<dbReference type="Pfam" id="PF20825">
    <property type="entry name" value="Saposin"/>
    <property type="match status" value="1"/>
</dbReference>
<comment type="caution">
    <text evidence="5">The sequence shown here is derived from an EMBL/GenBank/DDBJ whole genome shotgun (WGS) entry which is preliminary data.</text>
</comment>
<sequence>MSFKFKARFLFYIVWASVLISRSEAIPKGVNGGVFCLGCTAIVSVNQQLAEYHNMSFVESFHKLCSYFPPPLSDGCFILGKVFLPMVKPYQHSSPDVICQKIKQCYTEKGQPECRAYPKRDQDSTKTTARAKRFAYEKLPFLLFEEAERYGKLGFDICSLPGIKKICQTVEYVFGKDKPILDVDGDRFSSFESLRGFAWRGKDCNDFFSTHYPGRKPIEDDVLFDSNCNGIHGFNLPKLRTWEDLLCGKSSPQGTIALGDSVTAHFRIPPEWLTATEITEHIFKDLWFVLTNEFDWPMMSGFTGFYNKSDWPQIISGPVDSIYKHIVERNLCNHRDYQNIGKNGADSFTMNDVLVEALARNNKTDRPVLLFYSLVGNDVCNSNPHGGNMTTVEEMRANALKTLASLDNILPNGSHVAMIGLADGRVLFDAMHNRIHPIGMLRKDVTYAQLYDFLNCLQISPCAGWLNTNASVRNATTKRATALSGVLQDIAKTQKYKNFDLAFITNFIEKAIKIWNDMGEGHETWQLIEPVDGFHPDQNALALAATVLVKTMETEAPHFLGDVNPHNAMIKKLFGDQGGYK</sequence>
<evidence type="ECO:0000313" key="4">
    <source>
        <dbReference type="EMBL" id="CAB3980616.1"/>
    </source>
</evidence>
<dbReference type="EMBL" id="CACRXK020000306">
    <property type="protein sequence ID" value="CAB3980616.1"/>
    <property type="molecule type" value="Genomic_DNA"/>
</dbReference>
<keyword evidence="6" id="KW-1185">Reference proteome</keyword>
<name>A0A6S7IT80_PARCT</name>
<protein>
    <recommendedName>
        <fullName evidence="3">Saposin B-type domain-containing protein</fullName>
    </recommendedName>
</protein>
<dbReference type="InterPro" id="IPR036514">
    <property type="entry name" value="SGNH_hydro_sf"/>
</dbReference>
<evidence type="ECO:0000313" key="6">
    <source>
        <dbReference type="Proteomes" id="UP001152795"/>
    </source>
</evidence>
<dbReference type="PROSITE" id="PS50015">
    <property type="entry name" value="SAP_B"/>
    <property type="match status" value="1"/>
</dbReference>
<keyword evidence="1" id="KW-1015">Disulfide bond</keyword>
<dbReference type="InterPro" id="IPR039676">
    <property type="entry name" value="AOAH"/>
</dbReference>
<feature type="signal peptide" evidence="2">
    <location>
        <begin position="1"/>
        <end position="25"/>
    </location>
</feature>
<dbReference type="InterPro" id="IPR008139">
    <property type="entry name" value="SaposinB_dom"/>
</dbReference>
<dbReference type="GO" id="GO:0009104">
    <property type="term" value="P:lipopolysaccharide catabolic process"/>
    <property type="evidence" value="ECO:0007669"/>
    <property type="project" value="TreeGrafter"/>
</dbReference>
<dbReference type="PANTHER" id="PTHR15010:SF0">
    <property type="entry name" value="ACYLOXYACYL HYDROLASE"/>
    <property type="match status" value="1"/>
</dbReference>
<gene>
    <name evidence="5" type="ORF">PACLA_8A036152</name>
    <name evidence="4" type="ORF">PACLA_8A079975</name>
</gene>
<dbReference type="PANTHER" id="PTHR15010">
    <property type="entry name" value="ACYLOXYACYL HYDROLASE"/>
    <property type="match status" value="1"/>
</dbReference>
<proteinExistence type="predicted"/>
<evidence type="ECO:0000259" key="3">
    <source>
        <dbReference type="PROSITE" id="PS50015"/>
    </source>
</evidence>
<evidence type="ECO:0000256" key="1">
    <source>
        <dbReference type="ARBA" id="ARBA00023157"/>
    </source>
</evidence>
<dbReference type="OrthoDB" id="14839at2759"/>
<evidence type="ECO:0000256" key="2">
    <source>
        <dbReference type="SAM" id="SignalP"/>
    </source>
</evidence>
<accession>A0A6S7IT80</accession>
<dbReference type="SUPFAM" id="SSF47862">
    <property type="entry name" value="Saposin"/>
    <property type="match status" value="1"/>
</dbReference>
<dbReference type="SUPFAM" id="SSF52266">
    <property type="entry name" value="SGNH hydrolase"/>
    <property type="match status" value="1"/>
</dbReference>
<dbReference type="AlphaFoldDB" id="A0A6S7IT80"/>
<dbReference type="InterPro" id="IPR001087">
    <property type="entry name" value="GDSL"/>
</dbReference>
<feature type="chain" id="PRO_5040622848" description="Saposin B-type domain-containing protein" evidence="2">
    <location>
        <begin position="26"/>
        <end position="581"/>
    </location>
</feature>
<dbReference type="GO" id="GO:0050528">
    <property type="term" value="F:acyloxyacyl hydrolase activity"/>
    <property type="evidence" value="ECO:0007669"/>
    <property type="project" value="InterPro"/>
</dbReference>
<evidence type="ECO:0000313" key="5">
    <source>
        <dbReference type="EMBL" id="CAB4021067.1"/>
    </source>
</evidence>
<dbReference type="Gene3D" id="3.40.50.1110">
    <property type="entry name" value="SGNH hydrolase"/>
    <property type="match status" value="1"/>
</dbReference>
<dbReference type="EMBL" id="CACRXK020011251">
    <property type="protein sequence ID" value="CAB4021067.1"/>
    <property type="molecule type" value="Genomic_DNA"/>
</dbReference>
<dbReference type="InterPro" id="IPR048593">
    <property type="entry name" value="AOAH_Saposin_N"/>
</dbReference>
<organism evidence="5 6">
    <name type="scientific">Paramuricea clavata</name>
    <name type="common">Red gorgonian</name>
    <name type="synonym">Violescent sea-whip</name>
    <dbReference type="NCBI Taxonomy" id="317549"/>
    <lineage>
        <taxon>Eukaryota</taxon>
        <taxon>Metazoa</taxon>
        <taxon>Cnidaria</taxon>
        <taxon>Anthozoa</taxon>
        <taxon>Octocorallia</taxon>
        <taxon>Malacalcyonacea</taxon>
        <taxon>Plexauridae</taxon>
        <taxon>Paramuricea</taxon>
    </lineage>
</organism>